<dbReference type="GO" id="GO:0034551">
    <property type="term" value="P:mitochondrial respiratory chain complex III assembly"/>
    <property type="evidence" value="ECO:0007669"/>
    <property type="project" value="TreeGrafter"/>
</dbReference>
<dbReference type="PANTHER" id="PTHR12184:SF1">
    <property type="entry name" value="UBIQUINOL-CYTOCHROME-C REDUCTASE COMPLEX ASSEMBLY FACTOR 1"/>
    <property type="match status" value="1"/>
</dbReference>
<dbReference type="InterPro" id="IPR021150">
    <property type="entry name" value="Ubiq_cyt_c_chap"/>
</dbReference>
<gene>
    <name evidence="3" type="primary">uqcc</name>
    <name evidence="3" type="ORF">g.20872</name>
</gene>
<sequence>MGFRMLLPLNLNITPLLCRTHVVDSKYSSSVILTRSNTNHASQKGDKKESAAKQTLTVDPSLLKYKIPNEYPGRVLETQSPFKNDGSWFKRIQYKCGIGDVNVFALRRASIFHYEASTDKLDPVSFFKHFQLPDTMFTFFRIVQLHVWMCQARSMMDGPEGRKLRNEITERMWQDMDTRLQKIEVYAFSHRQRILKDLLFHHQAAMFSYDEGLLSDDRTLANALWRTLFTKEEVDPSVLEDSVRYVRTQMNHLRSISSRDWCLSGKFTWAPFPPLINNRPSNRTLNE</sequence>
<evidence type="ECO:0000259" key="2">
    <source>
        <dbReference type="Pfam" id="PF03981"/>
    </source>
</evidence>
<reference evidence="3" key="1">
    <citation type="submission" date="2018-10" db="EMBL/GenBank/DDBJ databases">
        <title>Transcriptome assembly of Aceria tosichella (Wheat curl mite) Type 2.</title>
        <authorList>
            <person name="Scully E.D."/>
            <person name="Geib S.M."/>
            <person name="Palmer N.A."/>
            <person name="Gupta A.K."/>
            <person name="Sarath G."/>
            <person name="Tatineni S."/>
        </authorList>
    </citation>
    <scope>NUCLEOTIDE SEQUENCE</scope>
    <source>
        <strain evidence="3">LincolnNE</strain>
    </source>
</reference>
<proteinExistence type="inferred from homology"/>
<feature type="domain" description="Ubiquinol-cytochrome c chaperone" evidence="2">
    <location>
        <begin position="128"/>
        <end position="268"/>
    </location>
</feature>
<name>A0A6G1SPJ8_9ACAR</name>
<accession>A0A6G1SPJ8</accession>
<dbReference type="AlphaFoldDB" id="A0A6G1SPJ8"/>
<evidence type="ECO:0000256" key="1">
    <source>
        <dbReference type="ARBA" id="ARBA00006407"/>
    </source>
</evidence>
<dbReference type="GO" id="GO:0005739">
    <property type="term" value="C:mitochondrion"/>
    <property type="evidence" value="ECO:0007669"/>
    <property type="project" value="TreeGrafter"/>
</dbReference>
<dbReference type="EMBL" id="GGYP01007644">
    <property type="protein sequence ID" value="MDE52415.1"/>
    <property type="molecule type" value="Transcribed_RNA"/>
</dbReference>
<organism evidence="3">
    <name type="scientific">Aceria tosichella</name>
    <name type="common">wheat curl mite</name>
    <dbReference type="NCBI Taxonomy" id="561515"/>
    <lineage>
        <taxon>Eukaryota</taxon>
        <taxon>Metazoa</taxon>
        <taxon>Ecdysozoa</taxon>
        <taxon>Arthropoda</taxon>
        <taxon>Chelicerata</taxon>
        <taxon>Arachnida</taxon>
        <taxon>Acari</taxon>
        <taxon>Acariformes</taxon>
        <taxon>Trombidiformes</taxon>
        <taxon>Prostigmata</taxon>
        <taxon>Eupodina</taxon>
        <taxon>Eriophyoidea</taxon>
        <taxon>Eriophyidae</taxon>
        <taxon>Eriophyinae</taxon>
        <taxon>Aceriini</taxon>
        <taxon>Aceria</taxon>
    </lineage>
</organism>
<protein>
    <submittedName>
        <fullName evidence="3">Ubiquinol-cytochrome c reductase complex chaperone CBP3</fullName>
    </submittedName>
</protein>
<dbReference type="Pfam" id="PF03981">
    <property type="entry name" value="Ubiq_cyt_C_chap"/>
    <property type="match status" value="1"/>
</dbReference>
<evidence type="ECO:0000313" key="3">
    <source>
        <dbReference type="EMBL" id="MDE52415.1"/>
    </source>
</evidence>
<comment type="similarity">
    <text evidence="1">Belongs to the CBP3 family.</text>
</comment>
<dbReference type="InterPro" id="IPR007129">
    <property type="entry name" value="Ubiqinol_cyt_c_chaperone_CPB3"/>
</dbReference>
<dbReference type="PANTHER" id="PTHR12184">
    <property type="entry name" value="UBIQUINOL-CYTOCHROME C REDUCTASE COMPLEX ASSEMBLY FACTOR 1 FAMILY MEMBER"/>
    <property type="match status" value="1"/>
</dbReference>